<dbReference type="RefSeq" id="WP_345601513.1">
    <property type="nucleotide sequence ID" value="NZ_BAABLT010000034.1"/>
</dbReference>
<dbReference type="Pfam" id="PF13472">
    <property type="entry name" value="Lipase_GDSL_2"/>
    <property type="match status" value="1"/>
</dbReference>
<dbReference type="Gene3D" id="3.40.50.1110">
    <property type="entry name" value="SGNH hydrolase"/>
    <property type="match status" value="1"/>
</dbReference>
<organism evidence="3 4">
    <name type="scientific">Saccharopolyspora rosea</name>
    <dbReference type="NCBI Taxonomy" id="524884"/>
    <lineage>
        <taxon>Bacteria</taxon>
        <taxon>Bacillati</taxon>
        <taxon>Actinomycetota</taxon>
        <taxon>Actinomycetes</taxon>
        <taxon>Pseudonocardiales</taxon>
        <taxon>Pseudonocardiaceae</taxon>
        <taxon>Saccharopolyspora</taxon>
    </lineage>
</organism>
<evidence type="ECO:0000259" key="2">
    <source>
        <dbReference type="Pfam" id="PF13472"/>
    </source>
</evidence>
<keyword evidence="1" id="KW-0732">Signal</keyword>
<dbReference type="InterPro" id="IPR036514">
    <property type="entry name" value="SGNH_hydro_sf"/>
</dbReference>
<dbReference type="EC" id="3.1.-.-" evidence="3"/>
<comment type="caution">
    <text evidence="3">The sequence shown here is derived from an EMBL/GenBank/DDBJ whole genome shotgun (WGS) entry which is preliminary data.</text>
</comment>
<dbReference type="PANTHER" id="PTHR37981:SF1">
    <property type="entry name" value="SGNH HYDROLASE-TYPE ESTERASE DOMAIN-CONTAINING PROTEIN"/>
    <property type="match status" value="1"/>
</dbReference>
<accession>A0ABW3FK46</accession>
<gene>
    <name evidence="3" type="ORF">ACFQ16_00180</name>
</gene>
<feature type="chain" id="PRO_5045457845" evidence="1">
    <location>
        <begin position="27"/>
        <end position="283"/>
    </location>
</feature>
<reference evidence="4" key="1">
    <citation type="journal article" date="2019" name="Int. J. Syst. Evol. Microbiol.">
        <title>The Global Catalogue of Microorganisms (GCM) 10K type strain sequencing project: providing services to taxonomists for standard genome sequencing and annotation.</title>
        <authorList>
            <consortium name="The Broad Institute Genomics Platform"/>
            <consortium name="The Broad Institute Genome Sequencing Center for Infectious Disease"/>
            <person name="Wu L."/>
            <person name="Ma J."/>
        </authorList>
    </citation>
    <scope>NUCLEOTIDE SEQUENCE [LARGE SCALE GENOMIC DNA]</scope>
    <source>
        <strain evidence="4">CCUG 56401</strain>
    </source>
</reference>
<proteinExistence type="predicted"/>
<evidence type="ECO:0000256" key="1">
    <source>
        <dbReference type="SAM" id="SignalP"/>
    </source>
</evidence>
<feature type="signal peptide" evidence="1">
    <location>
        <begin position="1"/>
        <end position="26"/>
    </location>
</feature>
<dbReference type="PROSITE" id="PS51318">
    <property type="entry name" value="TAT"/>
    <property type="match status" value="1"/>
</dbReference>
<evidence type="ECO:0000313" key="3">
    <source>
        <dbReference type="EMBL" id="MFD0918148.1"/>
    </source>
</evidence>
<protein>
    <submittedName>
        <fullName evidence="3">SGNH/GDSL hydrolase family protein</fullName>
        <ecNumber evidence="3">3.1.-.-</ecNumber>
    </submittedName>
</protein>
<evidence type="ECO:0000313" key="4">
    <source>
        <dbReference type="Proteomes" id="UP001597018"/>
    </source>
</evidence>
<dbReference type="GO" id="GO:0016787">
    <property type="term" value="F:hydrolase activity"/>
    <property type="evidence" value="ECO:0007669"/>
    <property type="project" value="UniProtKB-KW"/>
</dbReference>
<keyword evidence="3" id="KW-0378">Hydrolase</keyword>
<dbReference type="SUPFAM" id="SSF52266">
    <property type="entry name" value="SGNH hydrolase"/>
    <property type="match status" value="1"/>
</dbReference>
<dbReference type="EMBL" id="JBHTIW010000001">
    <property type="protein sequence ID" value="MFD0918148.1"/>
    <property type="molecule type" value="Genomic_DNA"/>
</dbReference>
<dbReference type="InterPro" id="IPR037460">
    <property type="entry name" value="SEST-like"/>
</dbReference>
<dbReference type="InterPro" id="IPR013830">
    <property type="entry name" value="SGNH_hydro"/>
</dbReference>
<feature type="domain" description="SGNH hydrolase-type esterase" evidence="2">
    <location>
        <begin position="34"/>
        <end position="268"/>
    </location>
</feature>
<keyword evidence="4" id="KW-1185">Reference proteome</keyword>
<dbReference type="Proteomes" id="UP001597018">
    <property type="component" value="Unassembled WGS sequence"/>
</dbReference>
<name>A0ABW3FK46_9PSEU</name>
<sequence>MGIRRRFALLGAALAAATALSPTAQAAGAPEYVALGDSAAAGPLVGSQNPNIVCLRSNTNYPRVAAQLLGARLTDVTCSGAKLAAFAGHQWGFLAPQFNALSERTDLVTVTIGGNDVDLVGAAVSCLNAFPEPVGRSCRDRYTAGGHDQLAERIDAIGPQVGRAFAEIRRRAPHARLLVVGYATYIRPSGCYPTQPMWARDATYIQSNVDRLSALLSREATAHGGEFLDLAPVSRGHDACAPPHQRYIEGVVPSRFTAPLHPNAAGMDAFGRAVATAVGSSKS</sequence>
<dbReference type="PANTHER" id="PTHR37981">
    <property type="entry name" value="LIPASE 2"/>
    <property type="match status" value="1"/>
</dbReference>
<dbReference type="CDD" id="cd01823">
    <property type="entry name" value="SEST_like"/>
    <property type="match status" value="1"/>
</dbReference>
<dbReference type="InterPro" id="IPR006311">
    <property type="entry name" value="TAT_signal"/>
</dbReference>